<accession>A0AAU9WT79</accession>
<organism evidence="1 2">
    <name type="scientific">Pocillopora meandrina</name>
    <dbReference type="NCBI Taxonomy" id="46732"/>
    <lineage>
        <taxon>Eukaryota</taxon>
        <taxon>Metazoa</taxon>
        <taxon>Cnidaria</taxon>
        <taxon>Anthozoa</taxon>
        <taxon>Hexacorallia</taxon>
        <taxon>Scleractinia</taxon>
        <taxon>Astrocoeniina</taxon>
        <taxon>Pocilloporidae</taxon>
        <taxon>Pocillopora</taxon>
    </lineage>
</organism>
<feature type="non-terminal residue" evidence="1">
    <location>
        <position position="1"/>
    </location>
</feature>
<gene>
    <name evidence="1" type="ORF">PMEA_00011401</name>
</gene>
<evidence type="ECO:0000313" key="1">
    <source>
        <dbReference type="EMBL" id="CAH3124634.1"/>
    </source>
</evidence>
<dbReference type="EMBL" id="CALNXJ010000020">
    <property type="protein sequence ID" value="CAH3124634.1"/>
    <property type="molecule type" value="Genomic_DNA"/>
</dbReference>
<protein>
    <submittedName>
        <fullName evidence="1">Uncharacterized protein</fullName>
    </submittedName>
</protein>
<keyword evidence="2" id="KW-1185">Reference proteome</keyword>
<evidence type="ECO:0000313" key="2">
    <source>
        <dbReference type="Proteomes" id="UP001159428"/>
    </source>
</evidence>
<name>A0AAU9WT79_9CNID</name>
<comment type="caution">
    <text evidence="1">The sequence shown here is derived from an EMBL/GenBank/DDBJ whole genome shotgun (WGS) entry which is preliminary data.</text>
</comment>
<feature type="non-terminal residue" evidence="1">
    <location>
        <position position="232"/>
    </location>
</feature>
<dbReference type="Proteomes" id="UP001159428">
    <property type="component" value="Unassembled WGS sequence"/>
</dbReference>
<dbReference type="AlphaFoldDB" id="A0AAU9WT79"/>
<proteinExistence type="predicted"/>
<sequence length="232" mass="24356">ITASSSAALSPVAGTVFPSSSLSILLSVQKLSPASSSQIVSSEATLSLATLSSIVLSAPTFSLKPSLLIVSSGAMLASSPSSKISSGRSFLPIPASSGLSSTVSSFLVSSSAAVKPMPTSSPSPTPETFQKLANDAVSELDSLNITSNNSLQEAANVFETFTTKYRRTTPREEQSGVDELRTESIFKVAVAFEKVVLSYGKYHLRGTKSSKRIVRDNISGYLQGCLFRFVTI</sequence>
<reference evidence="1 2" key="1">
    <citation type="submission" date="2022-05" db="EMBL/GenBank/DDBJ databases">
        <authorList>
            <consortium name="Genoscope - CEA"/>
            <person name="William W."/>
        </authorList>
    </citation>
    <scope>NUCLEOTIDE SEQUENCE [LARGE SCALE GENOMIC DNA]</scope>
</reference>